<evidence type="ECO:0000259" key="2">
    <source>
        <dbReference type="PROSITE" id="PS50943"/>
    </source>
</evidence>
<dbReference type="InterPro" id="IPR001387">
    <property type="entry name" value="Cro/C1-type_HTH"/>
</dbReference>
<feature type="domain" description="HTH cro/C1-type" evidence="2">
    <location>
        <begin position="2"/>
        <end position="56"/>
    </location>
</feature>
<dbReference type="Proteomes" id="UP001202244">
    <property type="component" value="Chromosome"/>
</dbReference>
<feature type="region of interest" description="Disordered" evidence="1">
    <location>
        <begin position="67"/>
        <end position="88"/>
    </location>
</feature>
<name>A0ABY3Y2Y0_9ACTN</name>
<evidence type="ECO:0000313" key="3">
    <source>
        <dbReference type="EMBL" id="UNT00989.1"/>
    </source>
</evidence>
<protein>
    <submittedName>
        <fullName evidence="3">Helix-turn-helix domain-containing protein</fullName>
    </submittedName>
</protein>
<dbReference type="Gene3D" id="1.10.260.40">
    <property type="entry name" value="lambda repressor-like DNA-binding domains"/>
    <property type="match status" value="1"/>
</dbReference>
<dbReference type="EMBL" id="CP093846">
    <property type="protein sequence ID" value="UNT00989.1"/>
    <property type="molecule type" value="Genomic_DNA"/>
</dbReference>
<dbReference type="SMART" id="SM00530">
    <property type="entry name" value="HTH_XRE"/>
    <property type="match status" value="1"/>
</dbReference>
<dbReference type="InterPro" id="IPR010982">
    <property type="entry name" value="Lambda_DNA-bd_dom_sf"/>
</dbReference>
<keyword evidence="4" id="KW-1185">Reference proteome</keyword>
<dbReference type="CDD" id="cd00093">
    <property type="entry name" value="HTH_XRE"/>
    <property type="match status" value="1"/>
</dbReference>
<accession>A0ABY3Y2Y0</accession>
<proteinExistence type="predicted"/>
<sequence>MVRSVRRERGLTLEQLGERTGYSASQLSRLERELAPMTVDALRLIADALGIPAETISTAFNAITLGGRGHDGPTGPYPSLPTPTLRRREDGDNVRRRRFLATTAAAVTAAAALPGGQAHADDTQLSELLVSRLRDAMLGLGTPAPCGDGDHLAAELDHAHRDYRTGGYASLAVRLPRLLSTAHAAPSPDHTLLARSYLLTTRLLIKLDEQQLGWMAADRARQLAATSGAAVLVAESSRQLAVLARKAQWHDQALTLTLALTAAEAPELREAGIPGGALRGLLIQSAAYTSAWKGDAAGMRELTTEAAAVAADLGGGTYHLEVGGFSPATVQLHLVSAENSAGDPSRALAAAEAVDPATLPSAERRARLHTDMAHAHHRWGHRDACVTSILAAERCAPQETHARPAVRALVSGLLLSGRTTPDLRGLATRVGASRP</sequence>
<organism evidence="3 4">
    <name type="scientific">Streptomyces tubbatahanensis</name>
    <dbReference type="NCBI Taxonomy" id="2923272"/>
    <lineage>
        <taxon>Bacteria</taxon>
        <taxon>Bacillati</taxon>
        <taxon>Actinomycetota</taxon>
        <taxon>Actinomycetes</taxon>
        <taxon>Kitasatosporales</taxon>
        <taxon>Streptomycetaceae</taxon>
        <taxon>Streptomyces</taxon>
    </lineage>
</organism>
<reference evidence="3 4" key="1">
    <citation type="journal article" date="2023" name="Microbiol. Spectr.">
        <title>Synergy between Genome Mining, Metabolomics, and Bioinformatics Uncovers Antibacterial Chlorinated Carbazole Alkaloids and Their Biosynthetic Gene Cluster from Streptomyces tubbatahanensis sp. nov., a Novel Actinomycete Isolated from Sulu Sea, Philippines.</title>
        <authorList>
            <person name="Tenebro C.P."/>
            <person name="Trono D.J.V.L."/>
            <person name="Balida L.A.P."/>
            <person name="Bayog L.K.A."/>
            <person name="Bruna J.R."/>
            <person name="Sabido E.M."/>
            <person name="Caspe D.P.C."/>
            <person name="de Los Santos E.L.C."/>
            <person name="Saludes J.P."/>
            <person name="Dalisay D.S."/>
        </authorList>
    </citation>
    <scope>NUCLEOTIDE SEQUENCE [LARGE SCALE GENOMIC DNA]</scope>
    <source>
        <strain evidence="3 4">DSD3025</strain>
    </source>
</reference>
<dbReference type="PROSITE" id="PS50943">
    <property type="entry name" value="HTH_CROC1"/>
    <property type="match status" value="1"/>
</dbReference>
<evidence type="ECO:0000313" key="4">
    <source>
        <dbReference type="Proteomes" id="UP001202244"/>
    </source>
</evidence>
<dbReference type="Pfam" id="PF01381">
    <property type="entry name" value="HTH_3"/>
    <property type="match status" value="1"/>
</dbReference>
<dbReference type="SUPFAM" id="SSF47413">
    <property type="entry name" value="lambda repressor-like DNA-binding domains"/>
    <property type="match status" value="1"/>
</dbReference>
<gene>
    <name evidence="3" type="ORF">MMF93_11600</name>
</gene>
<evidence type="ECO:0000256" key="1">
    <source>
        <dbReference type="SAM" id="MobiDB-lite"/>
    </source>
</evidence>